<evidence type="ECO:0000313" key="1">
    <source>
        <dbReference type="EMBL" id="EES51949.1"/>
    </source>
</evidence>
<proteinExistence type="predicted"/>
<dbReference type="EMBL" id="GG693883">
    <property type="protein sequence ID" value="EES51949.1"/>
    <property type="molecule type" value="Genomic_DNA"/>
</dbReference>
<protein>
    <submittedName>
        <fullName evidence="1">Uncharacterized protein</fullName>
    </submittedName>
</protein>
<accession>C6HZL4</accession>
<gene>
    <name evidence="1" type="ORF">UBAL3_95390011</name>
</gene>
<dbReference type="Proteomes" id="UP000009374">
    <property type="component" value="Unassembled WGS sequence"/>
</dbReference>
<organism evidence="1 2">
    <name type="scientific">Leptospirillum ferrodiazotrophum</name>
    <dbReference type="NCBI Taxonomy" id="412449"/>
    <lineage>
        <taxon>Bacteria</taxon>
        <taxon>Pseudomonadati</taxon>
        <taxon>Nitrospirota</taxon>
        <taxon>Nitrospiria</taxon>
        <taxon>Nitrospirales</taxon>
        <taxon>Nitrospiraceae</taxon>
        <taxon>Leptospirillum</taxon>
    </lineage>
</organism>
<sequence length="136" mass="15703">MLKISRYTDITIKDLFNLTPFTINLMIDGEKHSISPSGTIAKIKEVNNFPMSDINGNKKPFIIQKSFNKDISQLDVGNIHLDESKRYLVSLEVFQYFWGGRHPESEWNHFIFLPNPDNAIRNNNGEIEAYIELLST</sequence>
<dbReference type="AlphaFoldDB" id="C6HZL4"/>
<evidence type="ECO:0000313" key="2">
    <source>
        <dbReference type="Proteomes" id="UP000009374"/>
    </source>
</evidence>
<reference evidence="1 2" key="1">
    <citation type="journal article" date="2009" name="Appl. Environ. Microbiol.">
        <title>Community genomic and proteomic analyses of chemoautotrophic iron-oxidizing "Leptospirillum rubarum" (Group II) and "Leptospirillum ferrodiazotrophum" (Group III) bacteria in acid mine drainage biofilms.</title>
        <authorList>
            <person name="Goltsman D.S."/>
            <person name="Denef V.J."/>
            <person name="Singer S.W."/>
            <person name="VerBerkmoes N.C."/>
            <person name="Lefsrud M."/>
            <person name="Mueller R.S."/>
            <person name="Dick G.J."/>
            <person name="Sun C.L."/>
            <person name="Wheeler K.E."/>
            <person name="Zemla A."/>
            <person name="Baker B.J."/>
            <person name="Hauser L."/>
            <person name="Land M."/>
            <person name="Shah M.B."/>
            <person name="Thelen M.P."/>
            <person name="Hettich R.L."/>
            <person name="Banfield J.F."/>
        </authorList>
    </citation>
    <scope>NUCLEOTIDE SEQUENCE [LARGE SCALE GENOMIC DNA]</scope>
</reference>
<name>C6HZL4_9BACT</name>
<keyword evidence="2" id="KW-1185">Reference proteome</keyword>